<accession>A0A3Q0JF15</accession>
<gene>
    <name evidence="3" type="primary">LOC113471822</name>
</gene>
<reference evidence="3" key="1">
    <citation type="submission" date="2025-08" db="UniProtKB">
        <authorList>
            <consortium name="RefSeq"/>
        </authorList>
    </citation>
    <scope>IDENTIFICATION</scope>
</reference>
<feature type="compositionally biased region" description="Polar residues" evidence="1">
    <location>
        <begin position="152"/>
        <end position="165"/>
    </location>
</feature>
<feature type="compositionally biased region" description="Polar residues" evidence="1">
    <location>
        <begin position="59"/>
        <end position="78"/>
    </location>
</feature>
<keyword evidence="2" id="KW-1185">Reference proteome</keyword>
<proteinExistence type="predicted"/>
<evidence type="ECO:0000313" key="3">
    <source>
        <dbReference type="RefSeq" id="XP_026687056.1"/>
    </source>
</evidence>
<dbReference type="KEGG" id="dci:113471822"/>
<evidence type="ECO:0000313" key="2">
    <source>
        <dbReference type="Proteomes" id="UP000079169"/>
    </source>
</evidence>
<sequence length="258" mass="28210">MLVQAPLVIKNLKSKLVHTLESSQSSSKETKANTKSTQVDKRETSGDDSYSELIEKSDLVSNQNGSNVASTNMASTKIPNPTSNSSRANPNANPSTLPQTKMNCSKAMEEAIETIKAHFKGATQTPESRIKLANAFKTFQSNCSAASHIQRSKYPVNNQVNTQASPKRARGRPPKVKPIPVVVQSGSSSRDPPSEDSQKFPANDPVKSKEIVQQLKNIRIQKKHSGVNGENKSFCHKDDNLVSEYFGEKSNSKTQSPR</sequence>
<organism evidence="2 3">
    <name type="scientific">Diaphorina citri</name>
    <name type="common">Asian citrus psyllid</name>
    <dbReference type="NCBI Taxonomy" id="121845"/>
    <lineage>
        <taxon>Eukaryota</taxon>
        <taxon>Metazoa</taxon>
        <taxon>Ecdysozoa</taxon>
        <taxon>Arthropoda</taxon>
        <taxon>Hexapoda</taxon>
        <taxon>Insecta</taxon>
        <taxon>Pterygota</taxon>
        <taxon>Neoptera</taxon>
        <taxon>Paraneoptera</taxon>
        <taxon>Hemiptera</taxon>
        <taxon>Sternorrhyncha</taxon>
        <taxon>Psylloidea</taxon>
        <taxon>Psyllidae</taxon>
        <taxon>Diaphorininae</taxon>
        <taxon>Diaphorina</taxon>
    </lineage>
</organism>
<name>A0A3Q0JF15_DIACI</name>
<feature type="compositionally biased region" description="Basic and acidic residues" evidence="1">
    <location>
        <begin position="233"/>
        <end position="251"/>
    </location>
</feature>
<feature type="region of interest" description="Disordered" evidence="1">
    <location>
        <begin position="16"/>
        <end position="100"/>
    </location>
</feature>
<dbReference type="GeneID" id="113471822"/>
<dbReference type="RefSeq" id="XP_026687056.1">
    <property type="nucleotide sequence ID" value="XM_026831255.1"/>
</dbReference>
<dbReference type="AlphaFoldDB" id="A0A3Q0JF15"/>
<feature type="region of interest" description="Disordered" evidence="1">
    <location>
        <begin position="152"/>
        <end position="258"/>
    </location>
</feature>
<feature type="compositionally biased region" description="Basic and acidic residues" evidence="1">
    <location>
        <begin position="28"/>
        <end position="45"/>
    </location>
</feature>
<feature type="compositionally biased region" description="Low complexity" evidence="1">
    <location>
        <begin position="79"/>
        <end position="96"/>
    </location>
</feature>
<dbReference type="Proteomes" id="UP000079169">
    <property type="component" value="Unplaced"/>
</dbReference>
<evidence type="ECO:0000256" key="1">
    <source>
        <dbReference type="SAM" id="MobiDB-lite"/>
    </source>
</evidence>
<protein>
    <submittedName>
        <fullName evidence="3">Uncharacterized protein LOC113471822</fullName>
    </submittedName>
</protein>
<dbReference type="PaxDb" id="121845-A0A3Q0JF15"/>